<keyword evidence="5" id="KW-1185">Reference proteome</keyword>
<dbReference type="Gene3D" id="3.30.1120.90">
    <property type="entry name" value="Nucleosome assembly protein"/>
    <property type="match status" value="1"/>
</dbReference>
<dbReference type="SUPFAM" id="SSF143113">
    <property type="entry name" value="NAP-like"/>
    <property type="match status" value="1"/>
</dbReference>
<feature type="region of interest" description="Disordered" evidence="3">
    <location>
        <begin position="246"/>
        <end position="279"/>
    </location>
</feature>
<dbReference type="AlphaFoldDB" id="A0AAU9J4Y8"/>
<dbReference type="InterPro" id="IPR037231">
    <property type="entry name" value="NAP-like_sf"/>
</dbReference>
<evidence type="ECO:0000256" key="3">
    <source>
        <dbReference type="SAM" id="MobiDB-lite"/>
    </source>
</evidence>
<dbReference type="GO" id="GO:0006334">
    <property type="term" value="P:nucleosome assembly"/>
    <property type="evidence" value="ECO:0007669"/>
    <property type="project" value="InterPro"/>
</dbReference>
<feature type="compositionally biased region" description="Basic and acidic residues" evidence="3">
    <location>
        <begin position="256"/>
        <end position="279"/>
    </location>
</feature>
<evidence type="ECO:0000313" key="4">
    <source>
        <dbReference type="EMBL" id="CAG9321024.1"/>
    </source>
</evidence>
<dbReference type="Gene3D" id="1.20.5.1500">
    <property type="match status" value="1"/>
</dbReference>
<accession>A0AAU9J4Y8</accession>
<comment type="caution">
    <text evidence="4">The sequence shown here is derived from an EMBL/GenBank/DDBJ whole genome shotgun (WGS) entry which is preliminary data.</text>
</comment>
<evidence type="ECO:0000256" key="2">
    <source>
        <dbReference type="RuleBase" id="RU003876"/>
    </source>
</evidence>
<comment type="similarity">
    <text evidence="1 2">Belongs to the nucleosome assembly protein (NAP) family.</text>
</comment>
<dbReference type="InterPro" id="IPR002164">
    <property type="entry name" value="NAP_family"/>
</dbReference>
<reference evidence="4" key="1">
    <citation type="submission" date="2021-09" db="EMBL/GenBank/DDBJ databases">
        <authorList>
            <consortium name="AG Swart"/>
            <person name="Singh M."/>
            <person name="Singh A."/>
            <person name="Seah K."/>
            <person name="Emmerich C."/>
        </authorList>
    </citation>
    <scope>NUCLEOTIDE SEQUENCE</scope>
    <source>
        <strain evidence="4">ATCC30299</strain>
    </source>
</reference>
<dbReference type="GO" id="GO:0005634">
    <property type="term" value="C:nucleus"/>
    <property type="evidence" value="ECO:0007669"/>
    <property type="project" value="InterPro"/>
</dbReference>
<dbReference type="PANTHER" id="PTHR11875">
    <property type="entry name" value="TESTIS-SPECIFIC Y-ENCODED PROTEIN"/>
    <property type="match status" value="1"/>
</dbReference>
<dbReference type="EMBL" id="CAJZBQ010000027">
    <property type="protein sequence ID" value="CAG9321024.1"/>
    <property type="molecule type" value="Genomic_DNA"/>
</dbReference>
<evidence type="ECO:0000313" key="5">
    <source>
        <dbReference type="Proteomes" id="UP001162131"/>
    </source>
</evidence>
<evidence type="ECO:0008006" key="6">
    <source>
        <dbReference type="Google" id="ProtNLM"/>
    </source>
</evidence>
<protein>
    <recommendedName>
        <fullName evidence="6">Nucleosome assembly protein</fullName>
    </recommendedName>
</protein>
<dbReference type="Proteomes" id="UP001162131">
    <property type="component" value="Unassembled WGS sequence"/>
</dbReference>
<name>A0AAU9J4Y8_9CILI</name>
<proteinExistence type="inferred from homology"/>
<gene>
    <name evidence="4" type="ORF">BSTOLATCC_MIC27596</name>
</gene>
<sequence length="279" mass="32581">MEGEANDHQLKQQEKKAEKAFAVLPEEIKTPMRTVLNLQKQRNSLYFEFEKELQALHNKYDTQYGPIFLERSSHIKSIENFWLKVLQNSDEASSFIYEQDLPLLQHLIDIQYHQSADHDSFKVDFEFSANDYIENTVLSKEFVIKNDVLEKSVGTEILWKGRNSFTKKTKQVKKGKKGKAMTKTVDIPSFFRIFQTRSPEDEEDIPSDEEDIDADPFEDEMNLGYELRDEIIPNALYYYLGIRGKEEDEDSDEDEKGQKKPSEVKVDGSGQEKQECKQQ</sequence>
<dbReference type="Pfam" id="PF00956">
    <property type="entry name" value="NAP"/>
    <property type="match status" value="1"/>
</dbReference>
<organism evidence="4 5">
    <name type="scientific">Blepharisma stoltei</name>
    <dbReference type="NCBI Taxonomy" id="1481888"/>
    <lineage>
        <taxon>Eukaryota</taxon>
        <taxon>Sar</taxon>
        <taxon>Alveolata</taxon>
        <taxon>Ciliophora</taxon>
        <taxon>Postciliodesmatophora</taxon>
        <taxon>Heterotrichea</taxon>
        <taxon>Heterotrichida</taxon>
        <taxon>Blepharismidae</taxon>
        <taxon>Blepharisma</taxon>
    </lineage>
</organism>
<evidence type="ECO:0000256" key="1">
    <source>
        <dbReference type="ARBA" id="ARBA00009947"/>
    </source>
</evidence>